<proteinExistence type="predicted"/>
<gene>
    <name evidence="1" type="ORF">OPT61_g361</name>
</gene>
<protein>
    <submittedName>
        <fullName evidence="1">Uncharacterized protein</fullName>
    </submittedName>
</protein>
<sequence length="250" mass="27287">MNVDLGVVMMLGLLTLTGKPHVLFPIDELDRLIVPTNQNCATIVLVCLGATAFFLEVTTPDIRMAKPEDYGPILNGVMWFEVVVSSVFIALRLYTRNYIIKSLGWDDFMMVVNMVAFIAFIATTSVGISHGVGKKTEDIVRLGLDHSKAIYWEAVGQGICIMGIAASKAAVSLFLLRIVLQRWHIALLWSVIVSTTIFSTITTALLFLQCKPVSFLWNPTIPGGHCPINFTDVGISMGGTSLLLTLPPSS</sequence>
<name>A0ACC2IU88_9PLEO</name>
<organism evidence="1 2">
    <name type="scientific">Boeremia exigua</name>
    <dbReference type="NCBI Taxonomy" id="749465"/>
    <lineage>
        <taxon>Eukaryota</taxon>
        <taxon>Fungi</taxon>
        <taxon>Dikarya</taxon>
        <taxon>Ascomycota</taxon>
        <taxon>Pezizomycotina</taxon>
        <taxon>Dothideomycetes</taxon>
        <taxon>Pleosporomycetidae</taxon>
        <taxon>Pleosporales</taxon>
        <taxon>Pleosporineae</taxon>
        <taxon>Didymellaceae</taxon>
        <taxon>Boeremia</taxon>
    </lineage>
</organism>
<dbReference type="Proteomes" id="UP001153331">
    <property type="component" value="Unassembled WGS sequence"/>
</dbReference>
<comment type="caution">
    <text evidence="1">The sequence shown here is derived from an EMBL/GenBank/DDBJ whole genome shotgun (WGS) entry which is preliminary data.</text>
</comment>
<keyword evidence="2" id="KW-1185">Reference proteome</keyword>
<evidence type="ECO:0000313" key="2">
    <source>
        <dbReference type="Proteomes" id="UP001153331"/>
    </source>
</evidence>
<accession>A0ACC2IU88</accession>
<reference evidence="1" key="1">
    <citation type="submission" date="2022-11" db="EMBL/GenBank/DDBJ databases">
        <title>Genome Sequence of Boeremia exigua.</title>
        <authorList>
            <person name="Buettner E."/>
        </authorList>
    </citation>
    <scope>NUCLEOTIDE SEQUENCE</scope>
    <source>
        <strain evidence="1">CU02</strain>
    </source>
</reference>
<evidence type="ECO:0000313" key="1">
    <source>
        <dbReference type="EMBL" id="KAJ8118682.1"/>
    </source>
</evidence>
<dbReference type="EMBL" id="JAPHNI010000012">
    <property type="protein sequence ID" value="KAJ8118682.1"/>
    <property type="molecule type" value="Genomic_DNA"/>
</dbReference>